<dbReference type="EMBL" id="JACCEW010000002">
    <property type="protein sequence ID" value="NYT36620.1"/>
    <property type="molecule type" value="Genomic_DNA"/>
</dbReference>
<evidence type="ECO:0000256" key="2">
    <source>
        <dbReference type="ARBA" id="ARBA00022475"/>
    </source>
</evidence>
<evidence type="ECO:0000313" key="14">
    <source>
        <dbReference type="EMBL" id="NYT36620.1"/>
    </source>
</evidence>
<comment type="caution">
    <text evidence="14">The sequence shown here is derived from an EMBL/GenBank/DDBJ whole genome shotgun (WGS) entry which is preliminary data.</text>
</comment>
<dbReference type="InterPro" id="IPR052029">
    <property type="entry name" value="PpiD_chaperone"/>
</dbReference>
<evidence type="ECO:0000256" key="10">
    <source>
        <dbReference type="ARBA" id="ARBA00040743"/>
    </source>
</evidence>
<sequence length="653" mass="70892">MFDFIRTHQRLMQFLLLILILPSFALIGISGYTNYVSGDHDLVKVGSGAVTQQMFDQARSNQLRQLQSSSQGGFDPAVLDNPQARAELLDSLINRQALIDTARAEHFSVSDTALRQSIAALPQLQENGRFSPELYNRTLAAMGLDTHDFEESQRAELALGRVLGPVARSAAVPATVVQRLETILTEQRTVRLKAFPATDYEKDISVSDDDIKAWYDQNKQSLELPQQAIVQYLLLNEAAAMKDLPEVSEDELRKYYDQNKSRYVRPPRVNVSHIQIDVPAGATGEQRKTAHDEAVKIASQLKANPDTFAEVAREKSQDAGTAKDGGKLGWITQGTWPAALEDAVFSLKKGAISGVIDGPGGFHIFRVNDTQPEHGETFEEARAKVETEVRRQLGSDRFAEMASKLTDLVYENPDSLEPASQALGLPIKTAAGIARDRLLASDEVKADAASSSADASLLGDVRVRRAVFANEALVEKQNTGVIELSPDTMIVLHVKEAVPAHIPELAQVSDHIRGVLEGQRARDAAAEAGKKLLAELSKSPSVTAPEGFGDAQSISRIDPRGLPKQLTDAAFAAPTDHLPQYVGVEGPQGYVLVRVEDAKAGTTDSPALATLPQQLAAAWGKAEEDAVLKALRTQLGVKMLPEAQEVIQGEKKS</sequence>
<dbReference type="GO" id="GO:0003755">
    <property type="term" value="F:peptidyl-prolyl cis-trans isomerase activity"/>
    <property type="evidence" value="ECO:0007669"/>
    <property type="project" value="UniProtKB-KW"/>
</dbReference>
<accession>A0A853FCN2</accession>
<evidence type="ECO:0000256" key="5">
    <source>
        <dbReference type="ARBA" id="ARBA00022989"/>
    </source>
</evidence>
<evidence type="ECO:0000256" key="1">
    <source>
        <dbReference type="ARBA" id="ARBA00004382"/>
    </source>
</evidence>
<dbReference type="Gene3D" id="1.10.4030.10">
    <property type="entry name" value="Porin chaperone SurA, peptide-binding domain"/>
    <property type="match status" value="1"/>
</dbReference>
<keyword evidence="3" id="KW-0997">Cell inner membrane</keyword>
<evidence type="ECO:0000256" key="9">
    <source>
        <dbReference type="ARBA" id="ARBA00038408"/>
    </source>
</evidence>
<proteinExistence type="inferred from homology"/>
<reference evidence="14 15" key="1">
    <citation type="submission" date="2020-07" db="EMBL/GenBank/DDBJ databases">
        <title>Taxonomic revisions and descriptions of new bacterial species based on genomic comparisons in the high-G+C-content subgroup of the family Alcaligenaceae.</title>
        <authorList>
            <person name="Szabo A."/>
            <person name="Felfoldi T."/>
        </authorList>
    </citation>
    <scope>NUCLEOTIDE SEQUENCE [LARGE SCALE GENOMIC DNA]</scope>
    <source>
        <strain evidence="14 15">DSM 25264</strain>
    </source>
</reference>
<protein>
    <recommendedName>
        <fullName evidence="10">Periplasmic chaperone PpiD</fullName>
    </recommendedName>
    <alternativeName>
        <fullName evidence="11">Periplasmic folding chaperone</fullName>
    </alternativeName>
</protein>
<dbReference type="PANTHER" id="PTHR47529:SF1">
    <property type="entry name" value="PERIPLASMIC CHAPERONE PPID"/>
    <property type="match status" value="1"/>
</dbReference>
<evidence type="ECO:0000259" key="13">
    <source>
        <dbReference type="PROSITE" id="PS50198"/>
    </source>
</evidence>
<dbReference type="Gene3D" id="3.10.50.40">
    <property type="match status" value="1"/>
</dbReference>
<evidence type="ECO:0000256" key="3">
    <source>
        <dbReference type="ARBA" id="ARBA00022519"/>
    </source>
</evidence>
<gene>
    <name evidence="14" type="ORF">H0A68_07025</name>
</gene>
<feature type="domain" description="PpiC" evidence="13">
    <location>
        <begin position="266"/>
        <end position="369"/>
    </location>
</feature>
<dbReference type="InterPro" id="IPR000297">
    <property type="entry name" value="PPIase_PpiC"/>
</dbReference>
<organism evidence="14 15">
    <name type="scientific">Allopusillimonas soli</name>
    <dbReference type="NCBI Taxonomy" id="659016"/>
    <lineage>
        <taxon>Bacteria</taxon>
        <taxon>Pseudomonadati</taxon>
        <taxon>Pseudomonadota</taxon>
        <taxon>Betaproteobacteria</taxon>
        <taxon>Burkholderiales</taxon>
        <taxon>Alcaligenaceae</taxon>
        <taxon>Allopusillimonas</taxon>
    </lineage>
</organism>
<dbReference type="SUPFAM" id="SSF54534">
    <property type="entry name" value="FKBP-like"/>
    <property type="match status" value="1"/>
</dbReference>
<dbReference type="PROSITE" id="PS50198">
    <property type="entry name" value="PPIC_PPIASE_2"/>
    <property type="match status" value="1"/>
</dbReference>
<dbReference type="Pfam" id="PF13624">
    <property type="entry name" value="SurA_N_3"/>
    <property type="match status" value="1"/>
</dbReference>
<comment type="similarity">
    <text evidence="9">Belongs to the PpiD chaperone family.</text>
</comment>
<keyword evidence="4" id="KW-0812">Transmembrane</keyword>
<dbReference type="InterPro" id="IPR023058">
    <property type="entry name" value="PPIase_PpiC_CS"/>
</dbReference>
<keyword evidence="2" id="KW-1003">Cell membrane</keyword>
<dbReference type="OrthoDB" id="9812372at2"/>
<dbReference type="InterPro" id="IPR027304">
    <property type="entry name" value="Trigger_fact/SurA_dom_sf"/>
</dbReference>
<evidence type="ECO:0000256" key="12">
    <source>
        <dbReference type="PROSITE-ProRule" id="PRU00278"/>
    </source>
</evidence>
<keyword evidence="5" id="KW-1133">Transmembrane helix</keyword>
<dbReference type="AlphaFoldDB" id="A0A853FCN2"/>
<keyword evidence="8 12" id="KW-0413">Isomerase</keyword>
<keyword evidence="6" id="KW-0472">Membrane</keyword>
<keyword evidence="7" id="KW-0143">Chaperone</keyword>
<evidence type="ECO:0000256" key="4">
    <source>
        <dbReference type="ARBA" id="ARBA00022692"/>
    </source>
</evidence>
<dbReference type="PROSITE" id="PS01096">
    <property type="entry name" value="PPIC_PPIASE_1"/>
    <property type="match status" value="1"/>
</dbReference>
<evidence type="ECO:0000256" key="6">
    <source>
        <dbReference type="ARBA" id="ARBA00023136"/>
    </source>
</evidence>
<evidence type="ECO:0000313" key="15">
    <source>
        <dbReference type="Proteomes" id="UP000580517"/>
    </source>
</evidence>
<keyword evidence="12" id="KW-0697">Rotamase</keyword>
<dbReference type="InterPro" id="IPR046357">
    <property type="entry name" value="PPIase_dom_sf"/>
</dbReference>
<evidence type="ECO:0000256" key="11">
    <source>
        <dbReference type="ARBA" id="ARBA00042775"/>
    </source>
</evidence>
<dbReference type="Pfam" id="PF00639">
    <property type="entry name" value="Rotamase"/>
    <property type="match status" value="1"/>
</dbReference>
<evidence type="ECO:0000256" key="8">
    <source>
        <dbReference type="ARBA" id="ARBA00023235"/>
    </source>
</evidence>
<dbReference type="Proteomes" id="UP000580517">
    <property type="component" value="Unassembled WGS sequence"/>
</dbReference>
<dbReference type="GO" id="GO:0005886">
    <property type="term" value="C:plasma membrane"/>
    <property type="evidence" value="ECO:0007669"/>
    <property type="project" value="UniProtKB-SubCell"/>
</dbReference>
<keyword evidence="15" id="KW-1185">Reference proteome</keyword>
<comment type="subcellular location">
    <subcellularLocation>
        <location evidence="1">Cell inner membrane</location>
        <topology evidence="1">Single-pass type II membrane protein</topology>
        <orientation evidence="1">Periplasmic side</orientation>
    </subcellularLocation>
</comment>
<dbReference type="PANTHER" id="PTHR47529">
    <property type="entry name" value="PEPTIDYL-PROLYL CIS-TRANS ISOMERASE D"/>
    <property type="match status" value="1"/>
</dbReference>
<dbReference type="SUPFAM" id="SSF109998">
    <property type="entry name" value="Triger factor/SurA peptide-binding domain-like"/>
    <property type="match status" value="1"/>
</dbReference>
<evidence type="ECO:0000256" key="7">
    <source>
        <dbReference type="ARBA" id="ARBA00023186"/>
    </source>
</evidence>
<name>A0A853FCN2_9BURK</name>